<evidence type="ECO:0000259" key="1">
    <source>
        <dbReference type="Pfam" id="PF23055"/>
    </source>
</evidence>
<evidence type="ECO:0000313" key="3">
    <source>
        <dbReference type="Proteomes" id="UP000321570"/>
    </source>
</evidence>
<dbReference type="Proteomes" id="UP000321570">
    <property type="component" value="Unassembled WGS sequence"/>
</dbReference>
<dbReference type="Pfam" id="PF23055">
    <property type="entry name" value="DUF7041"/>
    <property type="match status" value="1"/>
</dbReference>
<sequence length="99" mass="11431">MADDFTLPRFIRFKISKAFLFLEIQFPAYEITNQQVLLTCLLKGLTPAVFEVVYDVLGKPSRTPYDDLKFAILKRMEEPKLEYSKRVLKELMNGVANGP</sequence>
<feature type="domain" description="DUF7041" evidence="1">
    <location>
        <begin position="19"/>
        <end position="86"/>
    </location>
</feature>
<organism evidence="2 3">
    <name type="scientific">Hymenolepis diminuta</name>
    <name type="common">Rat tapeworm</name>
    <dbReference type="NCBI Taxonomy" id="6216"/>
    <lineage>
        <taxon>Eukaryota</taxon>
        <taxon>Metazoa</taxon>
        <taxon>Spiralia</taxon>
        <taxon>Lophotrochozoa</taxon>
        <taxon>Platyhelminthes</taxon>
        <taxon>Cestoda</taxon>
        <taxon>Eucestoda</taxon>
        <taxon>Cyclophyllidea</taxon>
        <taxon>Hymenolepididae</taxon>
        <taxon>Hymenolepis</taxon>
    </lineage>
</organism>
<keyword evidence="3" id="KW-1185">Reference proteome</keyword>
<accession>A0A564XV95</accession>
<evidence type="ECO:0000313" key="2">
    <source>
        <dbReference type="EMBL" id="VUZ38961.1"/>
    </source>
</evidence>
<proteinExistence type="predicted"/>
<dbReference type="EMBL" id="CABIJS010000011">
    <property type="protein sequence ID" value="VUZ38961.1"/>
    <property type="molecule type" value="Genomic_DNA"/>
</dbReference>
<gene>
    <name evidence="2" type="ORF">WMSIL1_LOCUS545</name>
</gene>
<dbReference type="AlphaFoldDB" id="A0A564XV95"/>
<protein>
    <recommendedName>
        <fullName evidence="1">DUF7041 domain-containing protein</fullName>
    </recommendedName>
</protein>
<reference evidence="2 3" key="1">
    <citation type="submission" date="2019-07" db="EMBL/GenBank/DDBJ databases">
        <authorList>
            <person name="Jastrzebski P J."/>
            <person name="Paukszto L."/>
            <person name="Jastrzebski P J."/>
        </authorList>
    </citation>
    <scope>NUCLEOTIDE SEQUENCE [LARGE SCALE GENOMIC DNA]</scope>
    <source>
        <strain evidence="2 3">WMS-il1</strain>
    </source>
</reference>
<dbReference type="InterPro" id="IPR055469">
    <property type="entry name" value="DUF7041"/>
</dbReference>
<name>A0A564XV95_HYMDI</name>